<reference evidence="1 2" key="2">
    <citation type="journal article" date="2022" name="Mol. Ecol. Resour.">
        <title>The genomes of chicory, endive, great burdock and yacon provide insights into Asteraceae paleo-polyploidization history and plant inulin production.</title>
        <authorList>
            <person name="Fan W."/>
            <person name="Wang S."/>
            <person name="Wang H."/>
            <person name="Wang A."/>
            <person name="Jiang F."/>
            <person name="Liu H."/>
            <person name="Zhao H."/>
            <person name="Xu D."/>
            <person name="Zhang Y."/>
        </authorList>
    </citation>
    <scope>NUCLEOTIDE SEQUENCE [LARGE SCALE GENOMIC DNA]</scope>
    <source>
        <strain evidence="2">cv. Niubang</strain>
    </source>
</reference>
<evidence type="ECO:0000313" key="1">
    <source>
        <dbReference type="EMBL" id="KAI3769444.1"/>
    </source>
</evidence>
<gene>
    <name evidence="1" type="ORF">L6452_00546</name>
</gene>
<reference evidence="2" key="1">
    <citation type="journal article" date="2022" name="Mol. Ecol. Resour.">
        <title>The genomes of chicory, endive, great burdock and yacon provide insights into Asteraceae palaeo-polyploidization history and plant inulin production.</title>
        <authorList>
            <person name="Fan W."/>
            <person name="Wang S."/>
            <person name="Wang H."/>
            <person name="Wang A."/>
            <person name="Jiang F."/>
            <person name="Liu H."/>
            <person name="Zhao H."/>
            <person name="Xu D."/>
            <person name="Zhang Y."/>
        </authorList>
    </citation>
    <scope>NUCLEOTIDE SEQUENCE [LARGE SCALE GENOMIC DNA]</scope>
    <source>
        <strain evidence="2">cv. Niubang</strain>
    </source>
</reference>
<proteinExistence type="predicted"/>
<accession>A0ACB9FEB9</accession>
<evidence type="ECO:0000313" key="2">
    <source>
        <dbReference type="Proteomes" id="UP001055879"/>
    </source>
</evidence>
<comment type="caution">
    <text evidence="1">The sequence shown here is derived from an EMBL/GenBank/DDBJ whole genome shotgun (WGS) entry which is preliminary data.</text>
</comment>
<dbReference type="Proteomes" id="UP001055879">
    <property type="component" value="Linkage Group LG01"/>
</dbReference>
<protein>
    <submittedName>
        <fullName evidence="1">Uncharacterized protein</fullName>
    </submittedName>
</protein>
<name>A0ACB9FEB9_ARCLA</name>
<keyword evidence="2" id="KW-1185">Reference proteome</keyword>
<organism evidence="1 2">
    <name type="scientific">Arctium lappa</name>
    <name type="common">Greater burdock</name>
    <name type="synonym">Lappa major</name>
    <dbReference type="NCBI Taxonomy" id="4217"/>
    <lineage>
        <taxon>Eukaryota</taxon>
        <taxon>Viridiplantae</taxon>
        <taxon>Streptophyta</taxon>
        <taxon>Embryophyta</taxon>
        <taxon>Tracheophyta</taxon>
        <taxon>Spermatophyta</taxon>
        <taxon>Magnoliopsida</taxon>
        <taxon>eudicotyledons</taxon>
        <taxon>Gunneridae</taxon>
        <taxon>Pentapetalae</taxon>
        <taxon>asterids</taxon>
        <taxon>campanulids</taxon>
        <taxon>Asterales</taxon>
        <taxon>Asteraceae</taxon>
        <taxon>Carduoideae</taxon>
        <taxon>Cardueae</taxon>
        <taxon>Arctiinae</taxon>
        <taxon>Arctium</taxon>
    </lineage>
</organism>
<dbReference type="EMBL" id="CM042047">
    <property type="protein sequence ID" value="KAI3769444.1"/>
    <property type="molecule type" value="Genomic_DNA"/>
</dbReference>
<sequence>MLAGCHRIYKLTNLFGFQLLGGQAKILVFVHVHPDLDEDLETINTLKFIERFSTIEGGAGESGEVRELKEQIALLKAALTKKEGGEGQSQGLRALLEEKFFNSCLIRRYMYNDVLPLRDAQKIFDCSLIQQNEGCGCICVGFIGGAGGNTSPFADDLKNILGSVAVDCDKERIELLLYEVKGKDITELIAVVIEKLASVPFGGGGVAAAAAGGSGAASSRSNHRDWNLIISSSADEDEENDDDDEDGTRRDHSIGASVRYEEPPRSSHHG</sequence>